<evidence type="ECO:0000313" key="1">
    <source>
        <dbReference type="EMBL" id="CAD8894944.1"/>
    </source>
</evidence>
<name>A0A7S1BT07_9STRA</name>
<reference evidence="1" key="1">
    <citation type="submission" date="2021-01" db="EMBL/GenBank/DDBJ databases">
        <authorList>
            <person name="Corre E."/>
            <person name="Pelletier E."/>
            <person name="Niang G."/>
            <person name="Scheremetjew M."/>
            <person name="Finn R."/>
            <person name="Kale V."/>
            <person name="Holt S."/>
            <person name="Cochrane G."/>
            <person name="Meng A."/>
            <person name="Brown T."/>
            <person name="Cohen L."/>
        </authorList>
    </citation>
    <scope>NUCLEOTIDE SEQUENCE</scope>
    <source>
        <strain evidence="1">308</strain>
    </source>
</reference>
<dbReference type="AlphaFoldDB" id="A0A7S1BT07"/>
<proteinExistence type="predicted"/>
<sequence length="266" mass="29319">MPFIQNNFVSSTSVNDSPINNVIGICDNKCLNFSEIKLNKGSCSSLLDSYNHDSLPELQTSRRHSFDDLRSECPVTHSSQQTDTTSNRISNFDLLGMPSLSSSIDQSCSIPTLCTVESVASYGRVISKPNVVGPSMGSSSSLTTKRGGLKRARWATSSGLSNLAKEDNGYLDYFSEGTSSFESNSHSPLPFSHELNSSLWGQFVDVNDTSECYRSPTSTRIRSVIESCEFSDSYQPCCVSEKRRRMFRDSSTILDEDLTNLDISSK</sequence>
<organism evidence="1">
    <name type="scientific">Corethron hystrix</name>
    <dbReference type="NCBI Taxonomy" id="216773"/>
    <lineage>
        <taxon>Eukaryota</taxon>
        <taxon>Sar</taxon>
        <taxon>Stramenopiles</taxon>
        <taxon>Ochrophyta</taxon>
        <taxon>Bacillariophyta</taxon>
        <taxon>Coscinodiscophyceae</taxon>
        <taxon>Corethrophycidae</taxon>
        <taxon>Corethrales</taxon>
        <taxon>Corethraceae</taxon>
        <taxon>Corethron</taxon>
    </lineage>
</organism>
<gene>
    <name evidence="1" type="ORF">CHYS00102_LOCUS22158</name>
</gene>
<protein>
    <submittedName>
        <fullName evidence="1">Uncharacterized protein</fullName>
    </submittedName>
</protein>
<accession>A0A7S1BT07</accession>
<dbReference type="EMBL" id="HBFR01030479">
    <property type="protein sequence ID" value="CAD8894944.1"/>
    <property type="molecule type" value="Transcribed_RNA"/>
</dbReference>